<evidence type="ECO:0000313" key="12">
    <source>
        <dbReference type="Proteomes" id="UP000373269"/>
    </source>
</evidence>
<dbReference type="SMART" id="SM00382">
    <property type="entry name" value="AAA"/>
    <property type="match status" value="1"/>
</dbReference>
<dbReference type="SUPFAM" id="SSF52540">
    <property type="entry name" value="P-loop containing nucleoside triphosphate hydrolases"/>
    <property type="match status" value="1"/>
</dbReference>
<proteinExistence type="predicted"/>
<keyword evidence="12" id="KW-1185">Reference proteome</keyword>
<keyword evidence="8" id="KW-0406">Ion transport</keyword>
<dbReference type="InterPro" id="IPR003439">
    <property type="entry name" value="ABC_transporter-like_ATP-bd"/>
</dbReference>
<evidence type="ECO:0000313" key="11">
    <source>
        <dbReference type="EMBL" id="QGG53484.1"/>
    </source>
</evidence>
<dbReference type="GO" id="GO:0005524">
    <property type="term" value="F:ATP binding"/>
    <property type="evidence" value="ECO:0007669"/>
    <property type="project" value="UniProtKB-KW"/>
</dbReference>
<dbReference type="InterPro" id="IPR051535">
    <property type="entry name" value="Siderophore_ABC-ATPase"/>
</dbReference>
<evidence type="ECO:0000256" key="5">
    <source>
        <dbReference type="ARBA" id="ARBA00022741"/>
    </source>
</evidence>
<evidence type="ECO:0000256" key="6">
    <source>
        <dbReference type="ARBA" id="ARBA00022840"/>
    </source>
</evidence>
<dbReference type="Pfam" id="PF00005">
    <property type="entry name" value="ABC_tran"/>
    <property type="match status" value="1"/>
</dbReference>
<accession>A0ABX6DF80</accession>
<gene>
    <name evidence="11" type="ORF">GDS87_22560</name>
</gene>
<organism evidence="11 12">
    <name type="scientific">Lysinibacillus pakistanensis</name>
    <dbReference type="NCBI Taxonomy" id="759811"/>
    <lineage>
        <taxon>Bacteria</taxon>
        <taxon>Bacillati</taxon>
        <taxon>Bacillota</taxon>
        <taxon>Bacilli</taxon>
        <taxon>Bacillales</taxon>
        <taxon>Bacillaceae</taxon>
        <taxon>Lysinibacillus</taxon>
    </lineage>
</organism>
<dbReference type="CDD" id="cd03214">
    <property type="entry name" value="ABC_Iron-Siderophores_B12_Hemin"/>
    <property type="match status" value="1"/>
</dbReference>
<evidence type="ECO:0000256" key="9">
    <source>
        <dbReference type="ARBA" id="ARBA00023136"/>
    </source>
</evidence>
<dbReference type="InterPro" id="IPR003593">
    <property type="entry name" value="AAA+_ATPase"/>
</dbReference>
<evidence type="ECO:0000256" key="2">
    <source>
        <dbReference type="ARBA" id="ARBA00022448"/>
    </source>
</evidence>
<reference evidence="11 12" key="1">
    <citation type="submission" date="2019-11" db="EMBL/GenBank/DDBJ databases">
        <title>Whole Genome Sequencing and Comparative Genomic Analyses of Lysinibacillus pakistanensis LZH-9, a Halotolerant Strain with Excellent COD Removal Capability.</title>
        <authorList>
            <person name="Zhou H."/>
        </authorList>
    </citation>
    <scope>NUCLEOTIDE SEQUENCE [LARGE SCALE GENOMIC DNA]</scope>
    <source>
        <strain evidence="11 12">LZH-9</strain>
    </source>
</reference>
<keyword evidence="7" id="KW-0408">Iron</keyword>
<comment type="subcellular location">
    <subcellularLocation>
        <location evidence="1">Cell membrane</location>
        <topology evidence="1">Peripheral membrane protein</topology>
    </subcellularLocation>
</comment>
<evidence type="ECO:0000256" key="4">
    <source>
        <dbReference type="ARBA" id="ARBA00022496"/>
    </source>
</evidence>
<dbReference type="Proteomes" id="UP000373269">
    <property type="component" value="Chromosome"/>
</dbReference>
<keyword evidence="6 11" id="KW-0067">ATP-binding</keyword>
<keyword evidence="2" id="KW-0813">Transport</keyword>
<dbReference type="Gene3D" id="3.40.50.300">
    <property type="entry name" value="P-loop containing nucleotide triphosphate hydrolases"/>
    <property type="match status" value="1"/>
</dbReference>
<dbReference type="InterPro" id="IPR017871">
    <property type="entry name" value="ABC_transporter-like_CS"/>
</dbReference>
<evidence type="ECO:0000256" key="1">
    <source>
        <dbReference type="ARBA" id="ARBA00004202"/>
    </source>
</evidence>
<name>A0ABX6DF80_9BACI</name>
<keyword evidence="9" id="KW-0472">Membrane</keyword>
<dbReference type="PROSITE" id="PS00211">
    <property type="entry name" value="ABC_TRANSPORTER_1"/>
    <property type="match status" value="1"/>
</dbReference>
<dbReference type="PROSITE" id="PS50893">
    <property type="entry name" value="ABC_TRANSPORTER_2"/>
    <property type="match status" value="1"/>
</dbReference>
<keyword evidence="3" id="KW-1003">Cell membrane</keyword>
<dbReference type="PANTHER" id="PTHR42771:SF4">
    <property type="entry name" value="IRON(3+)-HYDROXAMATE IMPORT ATP-BINDING PROTEIN FHUC"/>
    <property type="match status" value="1"/>
</dbReference>
<evidence type="ECO:0000256" key="7">
    <source>
        <dbReference type="ARBA" id="ARBA00023004"/>
    </source>
</evidence>
<dbReference type="PANTHER" id="PTHR42771">
    <property type="entry name" value="IRON(3+)-HYDROXAMATE IMPORT ATP-BINDING PROTEIN FHUC"/>
    <property type="match status" value="1"/>
</dbReference>
<dbReference type="RefSeq" id="WP_369594007.1">
    <property type="nucleotide sequence ID" value="NZ_CP045835.1"/>
</dbReference>
<evidence type="ECO:0000256" key="8">
    <source>
        <dbReference type="ARBA" id="ARBA00023065"/>
    </source>
</evidence>
<evidence type="ECO:0000256" key="3">
    <source>
        <dbReference type="ARBA" id="ARBA00022475"/>
    </source>
</evidence>
<feature type="domain" description="ABC transporter" evidence="10">
    <location>
        <begin position="5"/>
        <end position="241"/>
    </location>
</feature>
<keyword evidence="4" id="KW-0410">Iron transport</keyword>
<evidence type="ECO:0000259" key="10">
    <source>
        <dbReference type="PROSITE" id="PS50893"/>
    </source>
</evidence>
<dbReference type="EMBL" id="CP045835">
    <property type="protein sequence ID" value="QGG53484.1"/>
    <property type="molecule type" value="Genomic_DNA"/>
</dbReference>
<sequence length="266" mass="30236">MQTAFRMENLSSGYEQVRVFEGLNLTIEEGKVTTIIGPNGCGKSTLLKTIGRILKKQQGTVYLQDQNMQNLSTKDIAKKLAILSQTPIAPGQLKVEELIAYGRYPHRNNVNRLTKKDEEMIEWALTVTNTIEFRDRDLAQLSGGQRQRVWLAMALAQETNILLLDEPTTYLDMAHQLEVLEIVKSLNEEHRCTIVMVLHDINHAARYSDHLIAMRQGVVMKTGAPQEILCVDVMRQVFNIDARIMEDPVTKTPVCYGYDVLKEVHQ</sequence>
<keyword evidence="5" id="KW-0547">Nucleotide-binding</keyword>
<protein>
    <submittedName>
        <fullName evidence="11">ATP-binding cassette domain-containing protein</fullName>
    </submittedName>
</protein>
<dbReference type="InterPro" id="IPR027417">
    <property type="entry name" value="P-loop_NTPase"/>
</dbReference>